<sequence>METKKAKSLFQKLPNITKHQPLQYKSVFDMDNPSVDLTRDYANAKECLSKLPTAQKAEYTKCARLCFYAEPGVMPRYLTYDEIKYVKYLSAFGYKVIIGDWSCNIGLGVKPTKEMLGGG</sequence>
<protein>
    <submittedName>
        <fullName evidence="1">Uncharacterized protein</fullName>
    </submittedName>
</protein>
<evidence type="ECO:0000313" key="1">
    <source>
        <dbReference type="EMBL" id="XAM18578.1"/>
    </source>
</evidence>
<dbReference type="RefSeq" id="WP_304648087.1">
    <property type="nucleotide sequence ID" value="NZ_CP145316.1"/>
</dbReference>
<reference evidence="1 2" key="1">
    <citation type="submission" date="2024-02" db="EMBL/GenBank/DDBJ databases">
        <title>Genome and pathogenicity analysis of Helicobacter mastomyrinus isolated from mice.</title>
        <authorList>
            <person name="Zhu L."/>
        </authorList>
    </citation>
    <scope>NUCLEOTIDE SEQUENCE [LARGE SCALE GENOMIC DNA]</scope>
    <source>
        <strain evidence="1 2">Hm-17</strain>
    </source>
</reference>
<keyword evidence="2" id="KW-1185">Reference proteome</keyword>
<name>A0ABZ3F602_9HELI</name>
<dbReference type="Proteomes" id="UP001434737">
    <property type="component" value="Chromosome"/>
</dbReference>
<organism evidence="1 2">
    <name type="scientific">Helicobacter mastomyrinus</name>
    <dbReference type="NCBI Taxonomy" id="287948"/>
    <lineage>
        <taxon>Bacteria</taxon>
        <taxon>Pseudomonadati</taxon>
        <taxon>Campylobacterota</taxon>
        <taxon>Epsilonproteobacteria</taxon>
        <taxon>Campylobacterales</taxon>
        <taxon>Helicobacteraceae</taxon>
        <taxon>Helicobacter</taxon>
    </lineage>
</organism>
<evidence type="ECO:0000313" key="2">
    <source>
        <dbReference type="Proteomes" id="UP001434737"/>
    </source>
</evidence>
<dbReference type="EMBL" id="CP145316">
    <property type="protein sequence ID" value="XAM18578.1"/>
    <property type="molecule type" value="Genomic_DNA"/>
</dbReference>
<gene>
    <name evidence="1" type="ORF">V3I05_02545</name>
</gene>
<accession>A0ABZ3F602</accession>
<proteinExistence type="predicted"/>